<name>A0A165QRE1_9FLAO</name>
<accession>A0A165QRE1</accession>
<dbReference type="InterPro" id="IPR011990">
    <property type="entry name" value="TPR-like_helical_dom_sf"/>
</dbReference>
<organism evidence="8 9">
    <name type="scientific">Myroides marinus</name>
    <dbReference type="NCBI Taxonomy" id="703342"/>
    <lineage>
        <taxon>Bacteria</taxon>
        <taxon>Pseudomonadati</taxon>
        <taxon>Bacteroidota</taxon>
        <taxon>Flavobacteriia</taxon>
        <taxon>Flavobacteriales</taxon>
        <taxon>Flavobacteriaceae</taxon>
        <taxon>Myroides</taxon>
    </lineage>
</organism>
<evidence type="ECO:0000313" key="8">
    <source>
        <dbReference type="EMBL" id="KZE76184.1"/>
    </source>
</evidence>
<dbReference type="Pfam" id="PF07980">
    <property type="entry name" value="SusD_RagB"/>
    <property type="match status" value="1"/>
</dbReference>
<keyword evidence="5" id="KW-0998">Cell outer membrane</keyword>
<dbReference type="AlphaFoldDB" id="A0A165QRE1"/>
<comment type="subcellular location">
    <subcellularLocation>
        <location evidence="1">Cell outer membrane</location>
    </subcellularLocation>
</comment>
<dbReference type="Gene3D" id="1.25.40.390">
    <property type="match status" value="1"/>
</dbReference>
<evidence type="ECO:0000313" key="9">
    <source>
        <dbReference type="Proteomes" id="UP000076630"/>
    </source>
</evidence>
<feature type="domain" description="RagB/SusD" evidence="6">
    <location>
        <begin position="313"/>
        <end position="408"/>
    </location>
</feature>
<evidence type="ECO:0000256" key="1">
    <source>
        <dbReference type="ARBA" id="ARBA00004442"/>
    </source>
</evidence>
<sequence>MTIALLASILTSCERMIEVDSPTNMVNKEDVYKDISTTKAALAYLYTNIRNNAFLSKSPTGIHHSLSLYTDELDHIGTSDNNYYLNMIQASGPETILWWNNAYQDMYAINAFIEGLTPSPYIEQEIKKTLLGEAYTLRALYYQNLVQLYGDIPYTTSTDYKSNTTISKKLYQVVLVDIEQDLLQALDYLTYSFRSPDKYYVNKAVAELLLSENYLLQKKYDLAELYSSKIIDSNLYQIDEDLSKTFKKDAKSTIWQISPEQGSYITPEASNYIFTAIAANTSVISEKLLKSFDSNDLRKQHWLKKIEINDQTFYGVYKYKNKTDNTDENSIFFRIEQAYSILAESLLSQNKLPQAVETLNVIRTKRGLLPLSTNIAKVELEQEFLQEMYREFFTENGHRFYTLKRLNQLSQIKEVKPNWKEYNSLFPIPEKQLLINTNLNPQNNGY</sequence>
<dbReference type="InterPro" id="IPR012944">
    <property type="entry name" value="SusD_RagB_dom"/>
</dbReference>
<dbReference type="SUPFAM" id="SSF48452">
    <property type="entry name" value="TPR-like"/>
    <property type="match status" value="1"/>
</dbReference>
<feature type="domain" description="SusD-like N-terminal" evidence="7">
    <location>
        <begin position="83"/>
        <end position="214"/>
    </location>
</feature>
<comment type="caution">
    <text evidence="8">The sequence shown here is derived from an EMBL/GenBank/DDBJ whole genome shotgun (WGS) entry which is preliminary data.</text>
</comment>
<dbReference type="Pfam" id="PF14322">
    <property type="entry name" value="SusD-like_3"/>
    <property type="match status" value="1"/>
</dbReference>
<gene>
    <name evidence="8" type="ORF">AV926_16110</name>
</gene>
<dbReference type="Proteomes" id="UP000076630">
    <property type="component" value="Unassembled WGS sequence"/>
</dbReference>
<evidence type="ECO:0000259" key="7">
    <source>
        <dbReference type="Pfam" id="PF14322"/>
    </source>
</evidence>
<keyword evidence="3" id="KW-0732">Signal</keyword>
<reference evidence="8 9" key="1">
    <citation type="submission" date="2016-01" db="EMBL/GenBank/DDBJ databases">
        <title>Whole genome sequencing of Myroides marinus L41.</title>
        <authorList>
            <person name="Hong K.W."/>
        </authorList>
    </citation>
    <scope>NUCLEOTIDE SEQUENCE [LARGE SCALE GENOMIC DNA]</scope>
    <source>
        <strain evidence="8 9">L41</strain>
    </source>
</reference>
<dbReference type="InterPro" id="IPR033985">
    <property type="entry name" value="SusD-like_N"/>
</dbReference>
<proteinExistence type="inferred from homology"/>
<evidence type="ECO:0000256" key="5">
    <source>
        <dbReference type="ARBA" id="ARBA00023237"/>
    </source>
</evidence>
<keyword evidence="4" id="KW-0472">Membrane</keyword>
<evidence type="ECO:0000256" key="2">
    <source>
        <dbReference type="ARBA" id="ARBA00006275"/>
    </source>
</evidence>
<evidence type="ECO:0000256" key="4">
    <source>
        <dbReference type="ARBA" id="ARBA00023136"/>
    </source>
</evidence>
<comment type="similarity">
    <text evidence="2">Belongs to the SusD family.</text>
</comment>
<dbReference type="GO" id="GO:0009279">
    <property type="term" value="C:cell outer membrane"/>
    <property type="evidence" value="ECO:0007669"/>
    <property type="project" value="UniProtKB-SubCell"/>
</dbReference>
<keyword evidence="9" id="KW-1185">Reference proteome</keyword>
<protein>
    <submittedName>
        <fullName evidence="8">Uncharacterized protein</fullName>
    </submittedName>
</protein>
<evidence type="ECO:0000256" key="3">
    <source>
        <dbReference type="ARBA" id="ARBA00022729"/>
    </source>
</evidence>
<dbReference type="EMBL" id="LQNU01000078">
    <property type="protein sequence ID" value="KZE76184.1"/>
    <property type="molecule type" value="Genomic_DNA"/>
</dbReference>
<evidence type="ECO:0000259" key="6">
    <source>
        <dbReference type="Pfam" id="PF07980"/>
    </source>
</evidence>